<keyword evidence="4 7" id="KW-0238">DNA-binding</keyword>
<evidence type="ECO:0000313" key="11">
    <source>
        <dbReference type="Proteomes" id="UP000316184"/>
    </source>
</evidence>
<sequence>MTGTGHTLHPEVWPVRVLLVEDDDGVAEALVDVLDSHGHRTTRVSRGSDALLRHREHDLVLLDLGLPDTDGLEVLRKLRRIGPMPVVVLTARSEERMVVRGLRSGADDYLVKPVRMAELLARIEAVARRGRHPSPGSEQVEVDDVRIDLRTRRVQVAESEIELTPKEFDVLAILASEIGTAVSRQRLMDEVWGDAYLAVSRSLDVHIAQLRSKLGRPDLLVTIRGFGYRLGADG</sequence>
<protein>
    <submittedName>
        <fullName evidence="10">DNA-binding response OmpR family regulator</fullName>
    </submittedName>
</protein>
<gene>
    <name evidence="10" type="ORF">FHU35_15292</name>
</gene>
<feature type="domain" description="OmpR/PhoB-type" evidence="9">
    <location>
        <begin position="137"/>
        <end position="232"/>
    </location>
</feature>
<dbReference type="Gene3D" id="1.10.10.10">
    <property type="entry name" value="Winged helix-like DNA-binding domain superfamily/Winged helix DNA-binding domain"/>
    <property type="match status" value="1"/>
</dbReference>
<evidence type="ECO:0000259" key="8">
    <source>
        <dbReference type="PROSITE" id="PS50110"/>
    </source>
</evidence>
<feature type="DNA-binding region" description="OmpR/PhoB-type" evidence="7">
    <location>
        <begin position="137"/>
        <end position="232"/>
    </location>
</feature>
<dbReference type="Gene3D" id="6.10.250.690">
    <property type="match status" value="1"/>
</dbReference>
<dbReference type="SMART" id="SM00862">
    <property type="entry name" value="Trans_reg_C"/>
    <property type="match status" value="1"/>
</dbReference>
<feature type="domain" description="Response regulatory" evidence="8">
    <location>
        <begin position="16"/>
        <end position="127"/>
    </location>
</feature>
<evidence type="ECO:0000256" key="1">
    <source>
        <dbReference type="ARBA" id="ARBA00022553"/>
    </source>
</evidence>
<keyword evidence="1 6" id="KW-0597">Phosphoprotein</keyword>
<dbReference type="AlphaFoldDB" id="A0A561U271"/>
<dbReference type="Proteomes" id="UP000316184">
    <property type="component" value="Unassembled WGS sequence"/>
</dbReference>
<dbReference type="GO" id="GO:0000156">
    <property type="term" value="F:phosphorelay response regulator activity"/>
    <property type="evidence" value="ECO:0007669"/>
    <property type="project" value="TreeGrafter"/>
</dbReference>
<dbReference type="RefSeq" id="WP_186459573.1">
    <property type="nucleotide sequence ID" value="NZ_VIWX01000005.1"/>
</dbReference>
<dbReference type="PANTHER" id="PTHR48111">
    <property type="entry name" value="REGULATOR OF RPOS"/>
    <property type="match status" value="1"/>
</dbReference>
<comment type="caution">
    <text evidence="10">The sequence shown here is derived from an EMBL/GenBank/DDBJ whole genome shotgun (WGS) entry which is preliminary data.</text>
</comment>
<dbReference type="GO" id="GO:0006355">
    <property type="term" value="P:regulation of DNA-templated transcription"/>
    <property type="evidence" value="ECO:0007669"/>
    <property type="project" value="InterPro"/>
</dbReference>
<dbReference type="SUPFAM" id="SSF52172">
    <property type="entry name" value="CheY-like"/>
    <property type="match status" value="1"/>
</dbReference>
<dbReference type="PROSITE" id="PS50110">
    <property type="entry name" value="RESPONSE_REGULATORY"/>
    <property type="match status" value="1"/>
</dbReference>
<dbReference type="GO" id="GO:0005829">
    <property type="term" value="C:cytosol"/>
    <property type="evidence" value="ECO:0007669"/>
    <property type="project" value="TreeGrafter"/>
</dbReference>
<dbReference type="InterPro" id="IPR001867">
    <property type="entry name" value="OmpR/PhoB-type_DNA-bd"/>
</dbReference>
<organism evidence="10 11">
    <name type="scientific">Saccharopolyspora dendranthemae</name>
    <dbReference type="NCBI Taxonomy" id="1181886"/>
    <lineage>
        <taxon>Bacteria</taxon>
        <taxon>Bacillati</taxon>
        <taxon>Actinomycetota</taxon>
        <taxon>Actinomycetes</taxon>
        <taxon>Pseudonocardiales</taxon>
        <taxon>Pseudonocardiaceae</taxon>
        <taxon>Saccharopolyspora</taxon>
    </lineage>
</organism>
<keyword evidence="5" id="KW-0804">Transcription</keyword>
<dbReference type="InterPro" id="IPR036388">
    <property type="entry name" value="WH-like_DNA-bd_sf"/>
</dbReference>
<dbReference type="CDD" id="cd00383">
    <property type="entry name" value="trans_reg_C"/>
    <property type="match status" value="1"/>
</dbReference>
<dbReference type="EMBL" id="VIWX01000005">
    <property type="protein sequence ID" value="TWF93448.1"/>
    <property type="molecule type" value="Genomic_DNA"/>
</dbReference>
<dbReference type="InterPro" id="IPR039420">
    <property type="entry name" value="WalR-like"/>
</dbReference>
<dbReference type="Pfam" id="PF00072">
    <property type="entry name" value="Response_reg"/>
    <property type="match status" value="1"/>
</dbReference>
<dbReference type="GO" id="GO:0000976">
    <property type="term" value="F:transcription cis-regulatory region binding"/>
    <property type="evidence" value="ECO:0007669"/>
    <property type="project" value="TreeGrafter"/>
</dbReference>
<evidence type="ECO:0000256" key="7">
    <source>
        <dbReference type="PROSITE-ProRule" id="PRU01091"/>
    </source>
</evidence>
<reference evidence="10 11" key="1">
    <citation type="submission" date="2019-06" db="EMBL/GenBank/DDBJ databases">
        <title>Sequencing the genomes of 1000 actinobacteria strains.</title>
        <authorList>
            <person name="Klenk H.-P."/>
        </authorList>
    </citation>
    <scope>NUCLEOTIDE SEQUENCE [LARGE SCALE GENOMIC DNA]</scope>
    <source>
        <strain evidence="10 11">DSM 46699</strain>
    </source>
</reference>
<evidence type="ECO:0000256" key="5">
    <source>
        <dbReference type="ARBA" id="ARBA00023163"/>
    </source>
</evidence>
<evidence type="ECO:0000313" key="10">
    <source>
        <dbReference type="EMBL" id="TWF93448.1"/>
    </source>
</evidence>
<proteinExistence type="predicted"/>
<keyword evidence="11" id="KW-1185">Reference proteome</keyword>
<keyword evidence="3" id="KW-0805">Transcription regulation</keyword>
<dbReference type="PANTHER" id="PTHR48111:SF1">
    <property type="entry name" value="TWO-COMPONENT RESPONSE REGULATOR ORR33"/>
    <property type="match status" value="1"/>
</dbReference>
<dbReference type="GO" id="GO:0032993">
    <property type="term" value="C:protein-DNA complex"/>
    <property type="evidence" value="ECO:0007669"/>
    <property type="project" value="TreeGrafter"/>
</dbReference>
<dbReference type="InterPro" id="IPR001789">
    <property type="entry name" value="Sig_transdc_resp-reg_receiver"/>
</dbReference>
<evidence type="ECO:0000256" key="6">
    <source>
        <dbReference type="PROSITE-ProRule" id="PRU00169"/>
    </source>
</evidence>
<dbReference type="InterPro" id="IPR011006">
    <property type="entry name" value="CheY-like_superfamily"/>
</dbReference>
<keyword evidence="2" id="KW-0902">Two-component regulatory system</keyword>
<dbReference type="Pfam" id="PF00486">
    <property type="entry name" value="Trans_reg_C"/>
    <property type="match status" value="1"/>
</dbReference>
<evidence type="ECO:0000256" key="2">
    <source>
        <dbReference type="ARBA" id="ARBA00023012"/>
    </source>
</evidence>
<name>A0A561U271_9PSEU</name>
<accession>A0A561U271</accession>
<dbReference type="SMART" id="SM00448">
    <property type="entry name" value="REC"/>
    <property type="match status" value="1"/>
</dbReference>
<dbReference type="Gene3D" id="3.40.50.2300">
    <property type="match status" value="1"/>
</dbReference>
<evidence type="ECO:0000256" key="3">
    <source>
        <dbReference type="ARBA" id="ARBA00023015"/>
    </source>
</evidence>
<feature type="modified residue" description="4-aspartylphosphate" evidence="6">
    <location>
        <position position="63"/>
    </location>
</feature>
<evidence type="ECO:0000259" key="9">
    <source>
        <dbReference type="PROSITE" id="PS51755"/>
    </source>
</evidence>
<dbReference type="PROSITE" id="PS51755">
    <property type="entry name" value="OMPR_PHOB"/>
    <property type="match status" value="1"/>
</dbReference>
<evidence type="ECO:0000256" key="4">
    <source>
        <dbReference type="ARBA" id="ARBA00023125"/>
    </source>
</evidence>